<dbReference type="InterPro" id="IPR004898">
    <property type="entry name" value="Pectate_lyase_PlyH/PlyE-like"/>
</dbReference>
<evidence type="ECO:0000313" key="13">
    <source>
        <dbReference type="Proteomes" id="UP000663846"/>
    </source>
</evidence>
<dbReference type="GO" id="GO:0005576">
    <property type="term" value="C:extracellular region"/>
    <property type="evidence" value="ECO:0007669"/>
    <property type="project" value="UniProtKB-SubCell"/>
</dbReference>
<evidence type="ECO:0000256" key="1">
    <source>
        <dbReference type="ARBA" id="ARBA00000695"/>
    </source>
</evidence>
<comment type="catalytic activity">
    <reaction evidence="1 11">
        <text>Eliminative cleavage of (1-&gt;4)-alpha-D-galacturonan to give oligosaccharides with 4-deoxy-alpha-D-galact-4-enuronosyl groups at their non-reducing ends.</text>
        <dbReference type="EC" id="4.2.2.2"/>
    </reaction>
</comment>
<comment type="cofactor">
    <cofactor evidence="2 11">
        <name>Ca(2+)</name>
        <dbReference type="ChEBI" id="CHEBI:29108"/>
    </cofactor>
</comment>
<comment type="subcellular location">
    <subcellularLocation>
        <location evidence="3 11">Secreted</location>
    </subcellularLocation>
</comment>
<name>A0A8H3BKJ2_9AGAM</name>
<comment type="caution">
    <text evidence="12">The sequence shown here is derived from an EMBL/GenBank/DDBJ whole genome shotgun (WGS) entry which is preliminary data.</text>
</comment>
<keyword evidence="7 11" id="KW-0732">Signal</keyword>
<keyword evidence="6 11" id="KW-0964">Secreted</keyword>
<reference evidence="12" key="1">
    <citation type="submission" date="2021-01" db="EMBL/GenBank/DDBJ databases">
        <authorList>
            <person name="Kaushik A."/>
        </authorList>
    </citation>
    <scope>NUCLEOTIDE SEQUENCE</scope>
    <source>
        <strain evidence="12">AG1-1C</strain>
    </source>
</reference>
<evidence type="ECO:0000256" key="8">
    <source>
        <dbReference type="ARBA" id="ARBA00022837"/>
    </source>
</evidence>
<protein>
    <recommendedName>
        <fullName evidence="5 11">Pectate lyase</fullName>
        <ecNumber evidence="5 11">4.2.2.2</ecNumber>
    </recommendedName>
</protein>
<dbReference type="InterPro" id="IPR012334">
    <property type="entry name" value="Pectin_lyas_fold"/>
</dbReference>
<gene>
    <name evidence="12" type="ORF">RDB_LOCUS157985</name>
</gene>
<evidence type="ECO:0000256" key="7">
    <source>
        <dbReference type="ARBA" id="ARBA00022729"/>
    </source>
</evidence>
<evidence type="ECO:0000256" key="9">
    <source>
        <dbReference type="ARBA" id="ARBA00023239"/>
    </source>
</evidence>
<evidence type="ECO:0000256" key="6">
    <source>
        <dbReference type="ARBA" id="ARBA00022525"/>
    </source>
</evidence>
<sequence>MFAIPYIVLVASFAWLATAAPSPTTPHGHVDEFVCRDADAPPLIKCAASCTFPTSPKTSGLSAPITVTGTFDGGNVRFDRGSGACNGQEEGGDSDAVFLVQSGDTLQ</sequence>
<feature type="signal peptide" evidence="11">
    <location>
        <begin position="1"/>
        <end position="19"/>
    </location>
</feature>
<evidence type="ECO:0000256" key="11">
    <source>
        <dbReference type="RuleBase" id="RU367009"/>
    </source>
</evidence>
<evidence type="ECO:0000256" key="10">
    <source>
        <dbReference type="ARBA" id="ARBA00025679"/>
    </source>
</evidence>
<dbReference type="Pfam" id="PF03211">
    <property type="entry name" value="Pectate_lyase"/>
    <property type="match status" value="1"/>
</dbReference>
<dbReference type="InterPro" id="IPR011050">
    <property type="entry name" value="Pectin_lyase_fold/virulence"/>
</dbReference>
<dbReference type="EMBL" id="CAJMWS010000713">
    <property type="protein sequence ID" value="CAE6460000.1"/>
    <property type="molecule type" value="Genomic_DNA"/>
</dbReference>
<dbReference type="AlphaFoldDB" id="A0A8H3BKJ2"/>
<dbReference type="Proteomes" id="UP000663846">
    <property type="component" value="Unassembled WGS sequence"/>
</dbReference>
<keyword evidence="8 11" id="KW-0106">Calcium</keyword>
<feature type="chain" id="PRO_5034658114" description="Pectate lyase" evidence="11">
    <location>
        <begin position="20"/>
        <end position="107"/>
    </location>
</feature>
<evidence type="ECO:0000256" key="2">
    <source>
        <dbReference type="ARBA" id="ARBA00001913"/>
    </source>
</evidence>
<evidence type="ECO:0000256" key="3">
    <source>
        <dbReference type="ARBA" id="ARBA00004613"/>
    </source>
</evidence>
<evidence type="ECO:0000256" key="4">
    <source>
        <dbReference type="ARBA" id="ARBA00006463"/>
    </source>
</evidence>
<evidence type="ECO:0000256" key="5">
    <source>
        <dbReference type="ARBA" id="ARBA00012272"/>
    </source>
</evidence>
<organism evidence="12 13">
    <name type="scientific">Rhizoctonia solani</name>
    <dbReference type="NCBI Taxonomy" id="456999"/>
    <lineage>
        <taxon>Eukaryota</taxon>
        <taxon>Fungi</taxon>
        <taxon>Dikarya</taxon>
        <taxon>Basidiomycota</taxon>
        <taxon>Agaricomycotina</taxon>
        <taxon>Agaricomycetes</taxon>
        <taxon>Cantharellales</taxon>
        <taxon>Ceratobasidiaceae</taxon>
        <taxon>Rhizoctonia</taxon>
    </lineage>
</organism>
<dbReference type="GO" id="GO:0030570">
    <property type="term" value="F:pectate lyase activity"/>
    <property type="evidence" value="ECO:0007669"/>
    <property type="project" value="UniProtKB-UniRule"/>
</dbReference>
<dbReference type="Gene3D" id="2.160.20.10">
    <property type="entry name" value="Single-stranded right-handed beta-helix, Pectin lyase-like"/>
    <property type="match status" value="1"/>
</dbReference>
<dbReference type="EC" id="4.2.2.2" evidence="5 11"/>
<evidence type="ECO:0000313" key="12">
    <source>
        <dbReference type="EMBL" id="CAE6460000.1"/>
    </source>
</evidence>
<comment type="function">
    <text evidence="10 11">Pectinolytic enzyme consist of four classes of enzymes: pectin lyase, polygalacturonase, pectin methylesterase and rhamnogalacturonase. Among pectinolytic enzymes, pectin lyase is the most important in depolymerization of pectin, since it cleaves internal glycosidic bonds of highly methylated pectins. Favors pectate, the anion, over pectin, the methyl ester.</text>
</comment>
<dbReference type="SUPFAM" id="SSF51126">
    <property type="entry name" value="Pectin lyase-like"/>
    <property type="match status" value="1"/>
</dbReference>
<proteinExistence type="inferred from homology"/>
<accession>A0A8H3BKJ2</accession>
<comment type="similarity">
    <text evidence="4 11">Belongs to the polysaccharide lyase 3 family.</text>
</comment>
<keyword evidence="9 11" id="KW-0456">Lyase</keyword>